<name>A0A502GJM8_9BACT</name>
<dbReference type="EMBL" id="RCYZ01000009">
    <property type="protein sequence ID" value="TPG62369.1"/>
    <property type="molecule type" value="Genomic_DNA"/>
</dbReference>
<organism evidence="2 3">
    <name type="scientific">Hymenobacter nivis</name>
    <dbReference type="NCBI Taxonomy" id="1850093"/>
    <lineage>
        <taxon>Bacteria</taxon>
        <taxon>Pseudomonadati</taxon>
        <taxon>Bacteroidota</taxon>
        <taxon>Cytophagia</taxon>
        <taxon>Cytophagales</taxon>
        <taxon>Hymenobacteraceae</taxon>
        <taxon>Hymenobacter</taxon>
    </lineage>
</organism>
<dbReference type="PROSITE" id="PS51257">
    <property type="entry name" value="PROKAR_LIPOPROTEIN"/>
    <property type="match status" value="1"/>
</dbReference>
<protein>
    <recommendedName>
        <fullName evidence="4">DUF4252 domain-containing protein</fullName>
    </recommendedName>
</protein>
<reference evidence="2 3" key="1">
    <citation type="journal article" date="2019" name="Environ. Microbiol.">
        <title>Species interactions and distinct microbial communities in high Arctic permafrost affected cryosols are associated with the CH4 and CO2 gas fluxes.</title>
        <authorList>
            <person name="Altshuler I."/>
            <person name="Hamel J."/>
            <person name="Turney S."/>
            <person name="Magnuson E."/>
            <person name="Levesque R."/>
            <person name="Greer C."/>
            <person name="Whyte L.G."/>
        </authorList>
    </citation>
    <scope>NUCLEOTIDE SEQUENCE [LARGE SCALE GENOMIC DNA]</scope>
    <source>
        <strain evidence="2 3">S9.2P</strain>
    </source>
</reference>
<evidence type="ECO:0000313" key="2">
    <source>
        <dbReference type="EMBL" id="TPG62369.1"/>
    </source>
</evidence>
<sequence length="191" mass="21452">MPFRRPLAAALLALLAGCQARKPAPAAAQLGPPAAAPRPAVDTSRVAIFLYDKERDRYIFQNAGPVKATVLSAVEFAIVDSLLIACIKDHNQAQAVELEDMRKAVYKEYPKVQLHEERYLINLANYKRQLVAVTNAKGEKTVWINCFCRDDNQASWRQHIVSVDDGGNCYFNIKLNLTRRTWYDMMVNGVA</sequence>
<dbReference type="AlphaFoldDB" id="A0A502GJM8"/>
<gene>
    <name evidence="2" type="ORF">EAH73_19435</name>
</gene>
<dbReference type="RefSeq" id="WP_140469106.1">
    <property type="nucleotide sequence ID" value="NZ_RCYZ01000009.1"/>
</dbReference>
<keyword evidence="1" id="KW-0732">Signal</keyword>
<dbReference type="OrthoDB" id="4301792at2"/>
<dbReference type="Proteomes" id="UP000317646">
    <property type="component" value="Unassembled WGS sequence"/>
</dbReference>
<evidence type="ECO:0008006" key="4">
    <source>
        <dbReference type="Google" id="ProtNLM"/>
    </source>
</evidence>
<evidence type="ECO:0000256" key="1">
    <source>
        <dbReference type="SAM" id="SignalP"/>
    </source>
</evidence>
<feature type="chain" id="PRO_5021433355" description="DUF4252 domain-containing protein" evidence="1">
    <location>
        <begin position="27"/>
        <end position="191"/>
    </location>
</feature>
<evidence type="ECO:0000313" key="3">
    <source>
        <dbReference type="Proteomes" id="UP000317646"/>
    </source>
</evidence>
<comment type="caution">
    <text evidence="2">The sequence shown here is derived from an EMBL/GenBank/DDBJ whole genome shotgun (WGS) entry which is preliminary data.</text>
</comment>
<feature type="signal peptide" evidence="1">
    <location>
        <begin position="1"/>
        <end position="26"/>
    </location>
</feature>
<accession>A0A502GJM8</accession>
<keyword evidence="3" id="KW-1185">Reference proteome</keyword>
<proteinExistence type="predicted"/>